<name>A0A1F6YA69_9BACT</name>
<gene>
    <name evidence="1" type="ORF">A3G06_00815</name>
</gene>
<organism evidence="1 2">
    <name type="scientific">Candidatus Nomurabacteria bacterium RIFCSPLOWO2_12_FULL_46_14</name>
    <dbReference type="NCBI Taxonomy" id="1801797"/>
    <lineage>
        <taxon>Bacteria</taxon>
        <taxon>Candidatus Nomuraibacteriota</taxon>
    </lineage>
</organism>
<dbReference type="InterPro" id="IPR036113">
    <property type="entry name" value="Asp/Glu-ADT_sf_sub_c"/>
</dbReference>
<dbReference type="NCBIfam" id="TIGR00135">
    <property type="entry name" value="gatC"/>
    <property type="match status" value="1"/>
</dbReference>
<sequence length="92" mass="10706">MEIKDVERLAELARIELTEEEKESLLRDFDSILAYVKQIEEVPINSEGNPEAEEARNVLREDEPLNRDFSKESIISQFPDSRDGFLKVKKIL</sequence>
<reference evidence="1 2" key="1">
    <citation type="journal article" date="2016" name="Nat. Commun.">
        <title>Thousands of microbial genomes shed light on interconnected biogeochemical processes in an aquifer system.</title>
        <authorList>
            <person name="Anantharaman K."/>
            <person name="Brown C.T."/>
            <person name="Hug L.A."/>
            <person name="Sharon I."/>
            <person name="Castelle C.J."/>
            <person name="Probst A.J."/>
            <person name="Thomas B.C."/>
            <person name="Singh A."/>
            <person name="Wilkins M.J."/>
            <person name="Karaoz U."/>
            <person name="Brodie E.L."/>
            <person name="Williams K.H."/>
            <person name="Hubbard S.S."/>
            <person name="Banfield J.F."/>
        </authorList>
    </citation>
    <scope>NUCLEOTIDE SEQUENCE [LARGE SCALE GENOMIC DNA]</scope>
</reference>
<evidence type="ECO:0008006" key="3">
    <source>
        <dbReference type="Google" id="ProtNLM"/>
    </source>
</evidence>
<dbReference type="Pfam" id="PF02686">
    <property type="entry name" value="GatC"/>
    <property type="match status" value="1"/>
</dbReference>
<dbReference type="AlphaFoldDB" id="A0A1F6YA69"/>
<accession>A0A1F6YA69</accession>
<dbReference type="Proteomes" id="UP000176192">
    <property type="component" value="Unassembled WGS sequence"/>
</dbReference>
<evidence type="ECO:0000313" key="2">
    <source>
        <dbReference type="Proteomes" id="UP000176192"/>
    </source>
</evidence>
<dbReference type="Gene3D" id="1.10.20.60">
    <property type="entry name" value="Glu-tRNAGln amidotransferase C subunit, N-terminal domain"/>
    <property type="match status" value="1"/>
</dbReference>
<protein>
    <recommendedName>
        <fullName evidence="3">Aspartyl/glutamyl-tRNA(Asn/Gln) amidotransferase subunit C</fullName>
    </recommendedName>
</protein>
<proteinExistence type="predicted"/>
<dbReference type="SUPFAM" id="SSF141000">
    <property type="entry name" value="Glu-tRNAGln amidotransferase C subunit"/>
    <property type="match status" value="1"/>
</dbReference>
<dbReference type="InterPro" id="IPR003837">
    <property type="entry name" value="GatC"/>
</dbReference>
<evidence type="ECO:0000313" key="1">
    <source>
        <dbReference type="EMBL" id="OGJ03220.1"/>
    </source>
</evidence>
<dbReference type="STRING" id="1801797.A3G06_00815"/>
<dbReference type="GO" id="GO:0006450">
    <property type="term" value="P:regulation of translational fidelity"/>
    <property type="evidence" value="ECO:0007669"/>
    <property type="project" value="InterPro"/>
</dbReference>
<dbReference type="EMBL" id="MFVV01000023">
    <property type="protein sequence ID" value="OGJ03220.1"/>
    <property type="molecule type" value="Genomic_DNA"/>
</dbReference>
<comment type="caution">
    <text evidence="1">The sequence shown here is derived from an EMBL/GenBank/DDBJ whole genome shotgun (WGS) entry which is preliminary data.</text>
</comment>